<dbReference type="GO" id="GO:0004534">
    <property type="term" value="F:5'-3' RNA exonuclease activity"/>
    <property type="evidence" value="ECO:0007669"/>
    <property type="project" value="TreeGrafter"/>
</dbReference>
<dbReference type="CDD" id="cd07438">
    <property type="entry name" value="PHP_HisPPase_AMP"/>
    <property type="match status" value="1"/>
</dbReference>
<dbReference type="InterPro" id="IPR016195">
    <property type="entry name" value="Pol/histidinol_Pase-like"/>
</dbReference>
<sequence length="253" mass="27712">MLVNLAPTSASSDRISDPTGSADEHLSSDAIAQNPTVLQQVFRTIDVNSCPSSYNFHMHTVNSDGQLRPHQLMEQAIAIGLKGLAITDHHTTQGYHQAQRWLDTWKSCHPENSSTAPTLWTGVEISAGLLNVEVHILAYAFDPQAICLQPYLQGHTVKGSNYRAENVIAAIHKAGGLAVLAHPARYRSPAKALISEAARLGVDGVEVYYSYRNTNPWKPTPEITEDIKQLANRYGLLHTCGTDTHGCNLLLRL</sequence>
<dbReference type="RefSeq" id="WP_046277983.1">
    <property type="nucleotide sequence ID" value="NZ_LATL02000076.1"/>
</dbReference>
<evidence type="ECO:0000259" key="2">
    <source>
        <dbReference type="SMART" id="SM00481"/>
    </source>
</evidence>
<dbReference type="Proteomes" id="UP000033607">
    <property type="component" value="Unassembled WGS sequence"/>
</dbReference>
<dbReference type="InterPro" id="IPR052018">
    <property type="entry name" value="PHP_domain"/>
</dbReference>
<dbReference type="Pfam" id="PF02811">
    <property type="entry name" value="PHP"/>
    <property type="match status" value="1"/>
</dbReference>
<dbReference type="EMBL" id="LATL02000076">
    <property type="protein sequence ID" value="KKD38614.1"/>
    <property type="molecule type" value="Genomic_DNA"/>
</dbReference>
<protein>
    <submittedName>
        <fullName evidence="3">Phosphotransferase</fullName>
    </submittedName>
</protein>
<organism evidence="3 4">
    <name type="scientific">Limnoraphis robusta CS-951</name>
    <dbReference type="NCBI Taxonomy" id="1637645"/>
    <lineage>
        <taxon>Bacteria</taxon>
        <taxon>Bacillati</taxon>
        <taxon>Cyanobacteriota</taxon>
        <taxon>Cyanophyceae</taxon>
        <taxon>Oscillatoriophycideae</taxon>
        <taxon>Oscillatoriales</taxon>
        <taxon>Sirenicapillariaceae</taxon>
        <taxon>Limnoraphis</taxon>
    </lineage>
</organism>
<evidence type="ECO:0000313" key="4">
    <source>
        <dbReference type="Proteomes" id="UP000033607"/>
    </source>
</evidence>
<dbReference type="SMART" id="SM00481">
    <property type="entry name" value="POLIIIAc"/>
    <property type="match status" value="1"/>
</dbReference>
<dbReference type="GO" id="GO:0035312">
    <property type="term" value="F:5'-3' DNA exonuclease activity"/>
    <property type="evidence" value="ECO:0007669"/>
    <property type="project" value="TreeGrafter"/>
</dbReference>
<evidence type="ECO:0000313" key="3">
    <source>
        <dbReference type="EMBL" id="KKD38614.1"/>
    </source>
</evidence>
<dbReference type="AlphaFoldDB" id="A0A0F5YI94"/>
<dbReference type="Gene3D" id="3.20.20.140">
    <property type="entry name" value="Metal-dependent hydrolases"/>
    <property type="match status" value="1"/>
</dbReference>
<feature type="domain" description="Polymerase/histidinol phosphatase N-terminal" evidence="2">
    <location>
        <begin position="54"/>
        <end position="129"/>
    </location>
</feature>
<comment type="caution">
    <text evidence="3">The sequence shown here is derived from an EMBL/GenBank/DDBJ whole genome shotgun (WGS) entry which is preliminary data.</text>
</comment>
<evidence type="ECO:0000256" key="1">
    <source>
        <dbReference type="SAM" id="MobiDB-lite"/>
    </source>
</evidence>
<keyword evidence="3" id="KW-0808">Transferase</keyword>
<accession>A0A0F5YI94</accession>
<reference evidence="3 4" key="1">
    <citation type="submission" date="2015-06" db="EMBL/GenBank/DDBJ databases">
        <title>Draft genome assembly of filamentous brackish cyanobacterium Limnoraphis robusta strain CS-951.</title>
        <authorList>
            <person name="Willis A."/>
            <person name="Parks M."/>
            <person name="Burford M.A."/>
        </authorList>
    </citation>
    <scope>NUCLEOTIDE SEQUENCE [LARGE SCALE GENOMIC DNA]</scope>
    <source>
        <strain evidence="3 4">CS-951</strain>
    </source>
</reference>
<feature type="region of interest" description="Disordered" evidence="1">
    <location>
        <begin position="1"/>
        <end position="30"/>
    </location>
</feature>
<dbReference type="SUPFAM" id="SSF89550">
    <property type="entry name" value="PHP domain-like"/>
    <property type="match status" value="1"/>
</dbReference>
<dbReference type="OrthoDB" id="9804333at2"/>
<dbReference type="GO" id="GO:0016740">
    <property type="term" value="F:transferase activity"/>
    <property type="evidence" value="ECO:0007669"/>
    <property type="project" value="UniProtKB-KW"/>
</dbReference>
<feature type="compositionally biased region" description="Polar residues" evidence="1">
    <location>
        <begin position="1"/>
        <end position="13"/>
    </location>
</feature>
<dbReference type="InterPro" id="IPR004013">
    <property type="entry name" value="PHP_dom"/>
</dbReference>
<dbReference type="PATRIC" id="fig|1637645.4.peg.1508"/>
<dbReference type="InterPro" id="IPR003141">
    <property type="entry name" value="Pol/His_phosphatase_N"/>
</dbReference>
<dbReference type="PANTHER" id="PTHR42924">
    <property type="entry name" value="EXONUCLEASE"/>
    <property type="match status" value="1"/>
</dbReference>
<name>A0A0F5YI94_9CYAN</name>
<gene>
    <name evidence="3" type="ORF">WN50_07900</name>
</gene>
<dbReference type="PANTHER" id="PTHR42924:SF3">
    <property type="entry name" value="POLYMERASE_HISTIDINOL PHOSPHATASE N-TERMINAL DOMAIN-CONTAINING PROTEIN"/>
    <property type="match status" value="1"/>
</dbReference>
<proteinExistence type="predicted"/>